<reference evidence="1" key="1">
    <citation type="submission" date="2018-05" db="EMBL/GenBank/DDBJ databases">
        <authorList>
            <person name="Lanie J.A."/>
            <person name="Ng W.-L."/>
            <person name="Kazmierczak K.M."/>
            <person name="Andrzejewski T.M."/>
            <person name="Davidsen T.M."/>
            <person name="Wayne K.J."/>
            <person name="Tettelin H."/>
            <person name="Glass J.I."/>
            <person name="Rusch D."/>
            <person name="Podicherti R."/>
            <person name="Tsui H.-C.T."/>
            <person name="Winkler M.E."/>
        </authorList>
    </citation>
    <scope>NUCLEOTIDE SEQUENCE</scope>
</reference>
<dbReference type="EMBL" id="UINC01012040">
    <property type="protein sequence ID" value="SVA52809.1"/>
    <property type="molecule type" value="Genomic_DNA"/>
</dbReference>
<name>A0A381WK16_9ZZZZ</name>
<proteinExistence type="predicted"/>
<gene>
    <name evidence="1" type="ORF">METZ01_LOCUS105663</name>
</gene>
<sequence length="128" mass="14332">MRNGSAQVFRIAPAATRTSGVYQTKNAMCLRVLRVLFQCSLSRLNSLFRLIGTGVQTCQFRPDIRRGRIERGRAPMRGSGRLDIASGLKRPPCDEGQVRSGQVLRRGPTGFLRLRVYQRARTECAGNH</sequence>
<protein>
    <submittedName>
        <fullName evidence="1">Uncharacterized protein</fullName>
    </submittedName>
</protein>
<accession>A0A381WK16</accession>
<evidence type="ECO:0000313" key="1">
    <source>
        <dbReference type="EMBL" id="SVA52809.1"/>
    </source>
</evidence>
<organism evidence="1">
    <name type="scientific">marine metagenome</name>
    <dbReference type="NCBI Taxonomy" id="408172"/>
    <lineage>
        <taxon>unclassified sequences</taxon>
        <taxon>metagenomes</taxon>
        <taxon>ecological metagenomes</taxon>
    </lineage>
</organism>
<dbReference type="AlphaFoldDB" id="A0A381WK16"/>